<dbReference type="Pfam" id="PF08446">
    <property type="entry name" value="PAS_2"/>
    <property type="match status" value="1"/>
</dbReference>
<sequence>MENKAPVLQPGSEKNYDSDFCGSIPLHQINLIQPHGLLLVLDKTLRIRQVSENCSELLGLAPEAILEQPLAAFVPEKELEDLQLKLTREQASENEQVDIPSSLTFNTEGNSKVFTVTAHPEAEQILIEMEPAHSEEDKSFLAFFQQIKYITSRIKQADNTEAIAQAVADEFKHFTGFDRVLVYRFDHMWNGTVIGQAKTEDMSDLLGLRFPASDVPKQARDLYFRNPYRLIPARDYTPVRLHPILNPITRRFTDLTSCNLRSVAGVHLEYMGNMGISASMSVPLIMEGKLWGLISCHHKTPKYPSYQERTAMELLSSIAAVRLGAYEKEQRASAQSHMRGQYASMLEQLFKNDYFTDALLQGQPNLMELLSLDGAALLYEGNVHTMGQTPPVQKIKELASWLRRNSSDKTYVTNSLPQAYPNSKDYKDVASGLLALAINPDQGEYILCFRGEVLQTVNWSGNPDQAIRMEPDGKSYHPRNSFALYQQTVQLTSLPWQQEELEAAEALRSAVLSKIIREKY</sequence>
<dbReference type="GO" id="GO:0009584">
    <property type="term" value="P:detection of visible light"/>
    <property type="evidence" value="ECO:0007669"/>
    <property type="project" value="InterPro"/>
</dbReference>
<dbReference type="SUPFAM" id="SSF55781">
    <property type="entry name" value="GAF domain-like"/>
    <property type="match status" value="2"/>
</dbReference>
<evidence type="ECO:0000256" key="1">
    <source>
        <dbReference type="ARBA" id="ARBA00022543"/>
    </source>
</evidence>
<keyword evidence="1" id="KW-0600">Photoreceptor protein</keyword>
<dbReference type="CDD" id="cd00130">
    <property type="entry name" value="PAS"/>
    <property type="match status" value="1"/>
</dbReference>
<reference evidence="7" key="1">
    <citation type="submission" date="2017-01" db="EMBL/GenBank/DDBJ databases">
        <authorList>
            <person name="Varghese N."/>
            <person name="Submissions S."/>
        </authorList>
    </citation>
    <scope>NUCLEOTIDE SEQUENCE [LARGE SCALE GENOMIC DNA]</scope>
    <source>
        <strain evidence="7">DM9</strain>
    </source>
</reference>
<evidence type="ECO:0000256" key="4">
    <source>
        <dbReference type="ARBA" id="ARBA00023170"/>
    </source>
</evidence>
<evidence type="ECO:0000313" key="6">
    <source>
        <dbReference type="EMBL" id="SIR00156.1"/>
    </source>
</evidence>
<dbReference type="OrthoDB" id="9766459at2"/>
<dbReference type="Gene3D" id="3.30.450.270">
    <property type="match status" value="1"/>
</dbReference>
<dbReference type="InterPro" id="IPR043150">
    <property type="entry name" value="Phytochrome_PHY_sf"/>
</dbReference>
<accession>A0A1N6XCT6</accession>
<evidence type="ECO:0000256" key="2">
    <source>
        <dbReference type="ARBA" id="ARBA00022606"/>
    </source>
</evidence>
<dbReference type="InterPro" id="IPR000014">
    <property type="entry name" value="PAS"/>
</dbReference>
<keyword evidence="4" id="KW-0675">Receptor</keyword>
<dbReference type="Gene3D" id="3.30.450.20">
    <property type="entry name" value="PAS domain"/>
    <property type="match status" value="1"/>
</dbReference>
<keyword evidence="2" id="KW-0716">Sensory transduction</keyword>
<dbReference type="Proteomes" id="UP000185924">
    <property type="component" value="Unassembled WGS sequence"/>
</dbReference>
<dbReference type="InterPro" id="IPR029016">
    <property type="entry name" value="GAF-like_dom_sf"/>
</dbReference>
<dbReference type="GO" id="GO:0006355">
    <property type="term" value="P:regulation of DNA-templated transcription"/>
    <property type="evidence" value="ECO:0007669"/>
    <property type="project" value="InterPro"/>
</dbReference>
<dbReference type="SMART" id="SM00091">
    <property type="entry name" value="PAS"/>
    <property type="match status" value="1"/>
</dbReference>
<dbReference type="PROSITE" id="PS50046">
    <property type="entry name" value="PHYTOCHROME_2"/>
    <property type="match status" value="1"/>
</dbReference>
<dbReference type="InterPro" id="IPR003018">
    <property type="entry name" value="GAF"/>
</dbReference>
<protein>
    <submittedName>
        <fullName evidence="6">PAS fold-containing protein</fullName>
    </submittedName>
</protein>
<evidence type="ECO:0000313" key="7">
    <source>
        <dbReference type="Proteomes" id="UP000185924"/>
    </source>
</evidence>
<dbReference type="AlphaFoldDB" id="A0A1N6XCT6"/>
<dbReference type="Pfam" id="PF01590">
    <property type="entry name" value="GAF"/>
    <property type="match status" value="1"/>
</dbReference>
<dbReference type="InterPro" id="IPR013654">
    <property type="entry name" value="PAS_2"/>
</dbReference>
<evidence type="ECO:0000256" key="3">
    <source>
        <dbReference type="ARBA" id="ARBA00022991"/>
    </source>
</evidence>
<dbReference type="SMART" id="SM00065">
    <property type="entry name" value="GAF"/>
    <property type="match status" value="1"/>
</dbReference>
<keyword evidence="7" id="KW-1185">Reference proteome</keyword>
<keyword evidence="3" id="KW-0157">Chromophore</keyword>
<evidence type="ECO:0000259" key="5">
    <source>
        <dbReference type="PROSITE" id="PS50046"/>
    </source>
</evidence>
<dbReference type="InterPro" id="IPR035965">
    <property type="entry name" value="PAS-like_dom_sf"/>
</dbReference>
<dbReference type="Pfam" id="PF00360">
    <property type="entry name" value="PHY"/>
    <property type="match status" value="1"/>
</dbReference>
<dbReference type="InterPro" id="IPR013515">
    <property type="entry name" value="Phytochrome_cen-reg"/>
</dbReference>
<dbReference type="GO" id="GO:0009881">
    <property type="term" value="F:photoreceptor activity"/>
    <property type="evidence" value="ECO:0007669"/>
    <property type="project" value="UniProtKB-KW"/>
</dbReference>
<dbReference type="InterPro" id="IPR016132">
    <property type="entry name" value="Phyto_chromo_attachment"/>
</dbReference>
<dbReference type="EMBL" id="FTNM01000002">
    <property type="protein sequence ID" value="SIR00156.1"/>
    <property type="molecule type" value="Genomic_DNA"/>
</dbReference>
<name>A0A1N6XCT6_9BACT</name>
<dbReference type="InterPro" id="IPR001294">
    <property type="entry name" value="Phytochrome"/>
</dbReference>
<proteinExistence type="predicted"/>
<dbReference type="SUPFAM" id="SSF55785">
    <property type="entry name" value="PYP-like sensor domain (PAS domain)"/>
    <property type="match status" value="1"/>
</dbReference>
<gene>
    <name evidence="6" type="ORF">SAMN05421545_2069</name>
</gene>
<dbReference type="Gene3D" id="3.30.450.40">
    <property type="match status" value="1"/>
</dbReference>
<dbReference type="RefSeq" id="WP_071530892.1">
    <property type="nucleotide sequence ID" value="NZ_FTNM01000002.1"/>
</dbReference>
<dbReference type="PRINTS" id="PR01033">
    <property type="entry name" value="PHYTOCHROME"/>
</dbReference>
<organism evidence="6 7">
    <name type="scientific">Pontibacter lucknowensis</name>
    <dbReference type="NCBI Taxonomy" id="1077936"/>
    <lineage>
        <taxon>Bacteria</taxon>
        <taxon>Pseudomonadati</taxon>
        <taxon>Bacteroidota</taxon>
        <taxon>Cytophagia</taxon>
        <taxon>Cytophagales</taxon>
        <taxon>Hymenobacteraceae</taxon>
        <taxon>Pontibacter</taxon>
    </lineage>
</organism>
<dbReference type="STRING" id="1077936.SAMN05421545_2069"/>
<feature type="domain" description="Phytochrome chromophore attachment site" evidence="5">
    <location>
        <begin position="159"/>
        <end position="317"/>
    </location>
</feature>